<evidence type="ECO:0000256" key="2">
    <source>
        <dbReference type="ARBA" id="ARBA00005260"/>
    </source>
</evidence>
<dbReference type="InterPro" id="IPR003735">
    <property type="entry name" value="Metal_Tscrpt_repr"/>
</dbReference>
<sequence length="89" mass="9773">MSDDHSHAAIARRLKRANGHLETIVEMVEQGRPCAQIAQQLQAVESAIESAKKALIHDHIGHSLEDALKAVGPKGRAVLKDFRLIAKYL</sequence>
<evidence type="ECO:0000256" key="4">
    <source>
        <dbReference type="ARBA" id="ARBA00022490"/>
    </source>
</evidence>
<keyword evidence="9" id="KW-1185">Reference proteome</keyword>
<evidence type="ECO:0000256" key="6">
    <source>
        <dbReference type="ARBA" id="ARBA00039938"/>
    </source>
</evidence>
<dbReference type="GO" id="GO:0003677">
    <property type="term" value="F:DNA binding"/>
    <property type="evidence" value="ECO:0007669"/>
    <property type="project" value="InterPro"/>
</dbReference>
<evidence type="ECO:0000256" key="1">
    <source>
        <dbReference type="ARBA" id="ARBA00004496"/>
    </source>
</evidence>
<dbReference type="PANTHER" id="PTHR33677">
    <property type="entry name" value="TRANSCRIPTIONAL REPRESSOR FRMR-RELATED"/>
    <property type="match status" value="1"/>
</dbReference>
<dbReference type="Gene3D" id="1.20.58.1000">
    <property type="entry name" value="Metal-sensitive repressor, helix protomer"/>
    <property type="match status" value="1"/>
</dbReference>
<comment type="similarity">
    <text evidence="2">Belongs to the FrmR/RcnR family.</text>
</comment>
<comment type="caution">
    <text evidence="8">The sequence shown here is derived from an EMBL/GenBank/DDBJ whole genome shotgun (WGS) entry which is preliminary data.</text>
</comment>
<dbReference type="GO" id="GO:0005737">
    <property type="term" value="C:cytoplasm"/>
    <property type="evidence" value="ECO:0007669"/>
    <property type="project" value="UniProtKB-SubCell"/>
</dbReference>
<evidence type="ECO:0000256" key="5">
    <source>
        <dbReference type="ARBA" id="ARBA00022723"/>
    </source>
</evidence>
<evidence type="ECO:0000313" key="9">
    <source>
        <dbReference type="Proteomes" id="UP000057737"/>
    </source>
</evidence>
<keyword evidence="4" id="KW-0963">Cytoplasm</keyword>
<keyword evidence="5" id="KW-0479">Metal-binding</keyword>
<name>A0A125Q9A4_9BRAD</name>
<evidence type="ECO:0000313" key="8">
    <source>
        <dbReference type="EMBL" id="KWV56796.1"/>
    </source>
</evidence>
<comment type="subcellular location">
    <subcellularLocation>
        <location evidence="1">Cytoplasm</location>
    </subcellularLocation>
</comment>
<dbReference type="InterPro" id="IPR038390">
    <property type="entry name" value="Metal_Tscrpt_repr_sf"/>
</dbReference>
<dbReference type="PANTHER" id="PTHR33677:SF4">
    <property type="entry name" value="COPPER-SENSING TRANSCRIPTIONAL REPRESSOR CSOR"/>
    <property type="match status" value="1"/>
</dbReference>
<dbReference type="EMBL" id="LNCU01000046">
    <property type="protein sequence ID" value="KWV56796.1"/>
    <property type="molecule type" value="Genomic_DNA"/>
</dbReference>
<dbReference type="GO" id="GO:0046872">
    <property type="term" value="F:metal ion binding"/>
    <property type="evidence" value="ECO:0007669"/>
    <property type="project" value="UniProtKB-KW"/>
</dbReference>
<protein>
    <recommendedName>
        <fullName evidence="6">Copper-sensing transcriptional repressor CsoR</fullName>
    </recommendedName>
    <alternativeName>
        <fullName evidence="7">Copper-sensitive operon repressor</fullName>
    </alternativeName>
</protein>
<dbReference type="OrthoDB" id="9811244at2"/>
<comment type="subunit">
    <text evidence="3">Homodimer.</text>
</comment>
<reference evidence="8 9" key="1">
    <citation type="submission" date="2015-11" db="EMBL/GenBank/DDBJ databases">
        <title>Draft Genome Sequence of the Strain BR 10303 (Bradyrhizobium sp.) isolated from nodules of Centrolobium paraense.</title>
        <authorList>
            <person name="Zelli J.E."/>
            <person name="Simoes-Araujo J.L."/>
            <person name="Barauna A.C."/>
            <person name="Silva K."/>
        </authorList>
    </citation>
    <scope>NUCLEOTIDE SEQUENCE [LARGE SCALE GENOMIC DNA]</scope>
    <source>
        <strain evidence="8 9">BR 10303</strain>
    </source>
</reference>
<organism evidence="8 9">
    <name type="scientific">Bradyrhizobium macuxiense</name>
    <dbReference type="NCBI Taxonomy" id="1755647"/>
    <lineage>
        <taxon>Bacteria</taxon>
        <taxon>Pseudomonadati</taxon>
        <taxon>Pseudomonadota</taxon>
        <taxon>Alphaproteobacteria</taxon>
        <taxon>Hyphomicrobiales</taxon>
        <taxon>Nitrobacteraceae</taxon>
        <taxon>Bradyrhizobium</taxon>
    </lineage>
</organism>
<dbReference type="AlphaFoldDB" id="A0A125Q9A4"/>
<dbReference type="Proteomes" id="UP000057737">
    <property type="component" value="Unassembled WGS sequence"/>
</dbReference>
<evidence type="ECO:0000256" key="3">
    <source>
        <dbReference type="ARBA" id="ARBA00011738"/>
    </source>
</evidence>
<dbReference type="Pfam" id="PF02583">
    <property type="entry name" value="Trns_repr_metal"/>
    <property type="match status" value="1"/>
</dbReference>
<dbReference type="GO" id="GO:0045892">
    <property type="term" value="P:negative regulation of DNA-templated transcription"/>
    <property type="evidence" value="ECO:0007669"/>
    <property type="project" value="UniProtKB-ARBA"/>
</dbReference>
<evidence type="ECO:0000256" key="7">
    <source>
        <dbReference type="ARBA" id="ARBA00041544"/>
    </source>
</evidence>
<proteinExistence type="inferred from homology"/>
<gene>
    <name evidence="8" type="ORF">AS156_03755</name>
</gene>
<dbReference type="RefSeq" id="WP_066506238.1">
    <property type="nucleotide sequence ID" value="NZ_LNCU01000046.1"/>
</dbReference>
<accession>A0A125Q9A4</accession>